<name>A0A1I7Y8R0_9BILA</name>
<organism evidence="1 2">
    <name type="scientific">Steinernema glaseri</name>
    <dbReference type="NCBI Taxonomy" id="37863"/>
    <lineage>
        <taxon>Eukaryota</taxon>
        <taxon>Metazoa</taxon>
        <taxon>Ecdysozoa</taxon>
        <taxon>Nematoda</taxon>
        <taxon>Chromadorea</taxon>
        <taxon>Rhabditida</taxon>
        <taxon>Tylenchina</taxon>
        <taxon>Panagrolaimomorpha</taxon>
        <taxon>Strongyloidoidea</taxon>
        <taxon>Steinernematidae</taxon>
        <taxon>Steinernema</taxon>
    </lineage>
</organism>
<dbReference type="AlphaFoldDB" id="A0A1I7Y8R0"/>
<sequence>MNSDGDEPAYGLYLNDSIEALQKSTVPLLYIYAAYDPDYSPNCGLLYHILTSEYEKMCRRTRLTYCEFVTTMKITMQTSGEFRKTFTSIKRVKVKEPASWKRKVCEKIVSVMRLFSKYFYFGDMGDDDVKKIVCRLLEWAADSRLPADVHSELRVLVAKIFADNKVKQIMLCSEIFEELRREYGKVYEKKKIEIRVTDRYLYALLVQATRVWPIQGFAVIFLKAILVKQLSRTIRREERKKLRGQEIAESLKLSLHLNSGKTLNDVISPICDAVEMDREINIAVKFIADHLPLIVQKFWCRNYMGQRGRIYMWLDMLAEVLTLYVVSVCSEDTTTQLEHTCDEIHNRFKRTIPDSLDKERLMNKMISIQKQITLARGHQWQKELNSMSVSRTLDTTADFM</sequence>
<reference evidence="2" key="1">
    <citation type="submission" date="2016-11" db="UniProtKB">
        <authorList>
            <consortium name="WormBaseParasite"/>
        </authorList>
    </citation>
    <scope>IDENTIFICATION</scope>
</reference>
<keyword evidence="1" id="KW-1185">Reference proteome</keyword>
<dbReference type="Proteomes" id="UP000095287">
    <property type="component" value="Unplaced"/>
</dbReference>
<protein>
    <submittedName>
        <fullName evidence="2">MIF4G domain-containing protein</fullName>
    </submittedName>
</protein>
<evidence type="ECO:0000313" key="1">
    <source>
        <dbReference type="Proteomes" id="UP000095287"/>
    </source>
</evidence>
<dbReference type="WBParaSite" id="L893_g13814.t1">
    <property type="protein sequence ID" value="L893_g13814.t1"/>
    <property type="gene ID" value="L893_g13814"/>
</dbReference>
<accession>A0A1I7Y8R0</accession>
<evidence type="ECO:0000313" key="2">
    <source>
        <dbReference type="WBParaSite" id="L893_g13814.t1"/>
    </source>
</evidence>
<proteinExistence type="predicted"/>